<dbReference type="EMBL" id="QDGZ01000001">
    <property type="protein sequence ID" value="PVG84741.1"/>
    <property type="molecule type" value="Genomic_DNA"/>
</dbReference>
<keyword evidence="5" id="KW-1185">Reference proteome</keyword>
<name>A0A2T8FG89_9ACTN</name>
<dbReference type="OrthoDB" id="1099523at2"/>
<evidence type="ECO:0000256" key="1">
    <source>
        <dbReference type="SAM" id="Coils"/>
    </source>
</evidence>
<dbReference type="AlphaFoldDB" id="A0A2T8FG89"/>
<evidence type="ECO:0000259" key="3">
    <source>
        <dbReference type="Pfam" id="PF01551"/>
    </source>
</evidence>
<dbReference type="Proteomes" id="UP000246018">
    <property type="component" value="Unassembled WGS sequence"/>
</dbReference>
<evidence type="ECO:0000256" key="2">
    <source>
        <dbReference type="SAM" id="MobiDB-lite"/>
    </source>
</evidence>
<comment type="caution">
    <text evidence="4">The sequence shown here is derived from an EMBL/GenBank/DDBJ whole genome shotgun (WGS) entry which is preliminary data.</text>
</comment>
<dbReference type="CDD" id="cd12797">
    <property type="entry name" value="M23_peptidase"/>
    <property type="match status" value="1"/>
</dbReference>
<feature type="domain" description="M23ase beta-sheet core" evidence="3">
    <location>
        <begin position="174"/>
        <end position="269"/>
    </location>
</feature>
<gene>
    <name evidence="4" type="ORF">DDE18_03850</name>
</gene>
<dbReference type="Pfam" id="PF01551">
    <property type="entry name" value="Peptidase_M23"/>
    <property type="match status" value="1"/>
</dbReference>
<feature type="coiled-coil region" evidence="1">
    <location>
        <begin position="118"/>
        <end position="149"/>
    </location>
</feature>
<dbReference type="SUPFAM" id="SSF51261">
    <property type="entry name" value="Duplicated hybrid motif"/>
    <property type="match status" value="1"/>
</dbReference>
<dbReference type="InterPro" id="IPR016047">
    <property type="entry name" value="M23ase_b-sheet_dom"/>
</dbReference>
<reference evidence="4 5" key="1">
    <citation type="submission" date="2018-04" db="EMBL/GenBank/DDBJ databases">
        <title>Genome of Nocardioides gansuensis WSJ-1.</title>
        <authorList>
            <person name="Wu S."/>
            <person name="Wang G."/>
        </authorList>
    </citation>
    <scope>NUCLEOTIDE SEQUENCE [LARGE SCALE GENOMIC DNA]</scope>
    <source>
        <strain evidence="4 5">WSJ-1</strain>
    </source>
</reference>
<proteinExistence type="predicted"/>
<keyword evidence="1" id="KW-0175">Coiled coil</keyword>
<accession>A0A2T8FG89</accession>
<dbReference type="InterPro" id="IPR050570">
    <property type="entry name" value="Cell_wall_metabolism_enzyme"/>
</dbReference>
<dbReference type="PANTHER" id="PTHR21666:SF270">
    <property type="entry name" value="MUREIN HYDROLASE ACTIVATOR ENVC"/>
    <property type="match status" value="1"/>
</dbReference>
<evidence type="ECO:0000313" key="5">
    <source>
        <dbReference type="Proteomes" id="UP000246018"/>
    </source>
</evidence>
<evidence type="ECO:0000313" key="4">
    <source>
        <dbReference type="EMBL" id="PVG84741.1"/>
    </source>
</evidence>
<feature type="region of interest" description="Disordered" evidence="2">
    <location>
        <begin position="1"/>
        <end position="35"/>
    </location>
</feature>
<protein>
    <recommendedName>
        <fullName evidence="3">M23ase beta-sheet core domain-containing protein</fullName>
    </recommendedName>
</protein>
<dbReference type="PANTHER" id="PTHR21666">
    <property type="entry name" value="PEPTIDASE-RELATED"/>
    <property type="match status" value="1"/>
</dbReference>
<organism evidence="4 5">
    <name type="scientific">Nocardioides gansuensis</name>
    <dbReference type="NCBI Taxonomy" id="2138300"/>
    <lineage>
        <taxon>Bacteria</taxon>
        <taxon>Bacillati</taxon>
        <taxon>Actinomycetota</taxon>
        <taxon>Actinomycetes</taxon>
        <taxon>Propionibacteriales</taxon>
        <taxon>Nocardioidaceae</taxon>
        <taxon>Nocardioides</taxon>
    </lineage>
</organism>
<sequence length="280" mass="29082">MGNHRAVRGEGQRTPATPSTAGKRRAVKQPSRSPLMKALPSTPILLGVTALAVSAGGAVSASGTDLDGYVAQHTTPSASGGMALGLTNATSALSRRDVVVSRDSRRDALADAADQELVEQTEAQAEQRNAVLEQLAQSAEKQAAKIKKNLWVLPLTSYRISATFGQSSSLWASVHTGLDMSAPTGSPIHSVANGVVTEVGYDGSYGNKTVVTLEDGTEIWYCHQTSFLVDVGDVVRGGEVIGTVGSTGNSTGPHLHIEVRPGGGDPVDPWTALVQHGLNP</sequence>
<dbReference type="Gene3D" id="2.70.70.10">
    <property type="entry name" value="Glucose Permease (Domain IIA)"/>
    <property type="match status" value="1"/>
</dbReference>
<dbReference type="GO" id="GO:0004222">
    <property type="term" value="F:metalloendopeptidase activity"/>
    <property type="evidence" value="ECO:0007669"/>
    <property type="project" value="TreeGrafter"/>
</dbReference>
<dbReference type="InterPro" id="IPR011055">
    <property type="entry name" value="Dup_hybrid_motif"/>
</dbReference>